<evidence type="ECO:0000256" key="1">
    <source>
        <dbReference type="SAM" id="SignalP"/>
    </source>
</evidence>
<proteinExistence type="predicted"/>
<dbReference type="Gene3D" id="3.50.70.10">
    <property type="match status" value="1"/>
</dbReference>
<evidence type="ECO:0000313" key="2">
    <source>
        <dbReference type="EMBL" id="CAD9324553.1"/>
    </source>
</evidence>
<gene>
    <name evidence="2" type="ORF">OSIN01602_LOCUS2905</name>
    <name evidence="3" type="ORF">OSIN01602_LOCUS2906</name>
</gene>
<dbReference type="EMBL" id="HBGO01005163">
    <property type="protein sequence ID" value="CAD9324555.1"/>
    <property type="molecule type" value="Transcribed_RNA"/>
</dbReference>
<reference evidence="3" key="1">
    <citation type="submission" date="2021-01" db="EMBL/GenBank/DDBJ databases">
        <authorList>
            <person name="Corre E."/>
            <person name="Pelletier E."/>
            <person name="Niang G."/>
            <person name="Scheremetjew M."/>
            <person name="Finn R."/>
            <person name="Kale V."/>
            <person name="Holt S."/>
            <person name="Cochrane G."/>
            <person name="Meng A."/>
            <person name="Brown T."/>
            <person name="Cohen L."/>
        </authorList>
    </citation>
    <scope>NUCLEOTIDE SEQUENCE</scope>
    <source>
        <strain evidence="3">Grunow 1884</strain>
    </source>
</reference>
<dbReference type="AlphaFoldDB" id="A0A6U1TFT8"/>
<sequence>MMPTRQLFGLVALVLFSGTALAMKEPKTGINFPSTLKGAGSLTKLGVRTKGPVKVYAVGQYDGGPTFLLQMARGVGAEKMSSALADAIKPRCGDADAVEEFKEMLVKGLPNGAPKGLRMAFGTGGGKLSLTINDKSVGCVKSNSLAKAFVGVYSDKKAVCKMLPVEDTE</sequence>
<feature type="signal peptide" evidence="1">
    <location>
        <begin position="1"/>
        <end position="22"/>
    </location>
</feature>
<evidence type="ECO:0000313" key="3">
    <source>
        <dbReference type="EMBL" id="CAD9324555.1"/>
    </source>
</evidence>
<dbReference type="PANTHER" id="PTHR47698:SF2">
    <property type="entry name" value="FATTY-ACID-BINDING PROTEIN 3, CHLOROPLASTIC"/>
    <property type="match status" value="1"/>
</dbReference>
<dbReference type="PANTHER" id="PTHR47698">
    <property type="entry name" value="FATTY-ACID-BINDING PROTEIN 3, CHLOROPLASTIC"/>
    <property type="match status" value="1"/>
</dbReference>
<evidence type="ECO:0008006" key="4">
    <source>
        <dbReference type="Google" id="ProtNLM"/>
    </source>
</evidence>
<keyword evidence="1" id="KW-0732">Signal</keyword>
<protein>
    <recommendedName>
        <fullName evidence="4">Chalcone isomerase domain-containing protein</fullName>
    </recommendedName>
</protein>
<accession>A0A6U1TFT8</accession>
<organism evidence="3">
    <name type="scientific">Trieres chinensis</name>
    <name type="common">Marine centric diatom</name>
    <name type="synonym">Odontella sinensis</name>
    <dbReference type="NCBI Taxonomy" id="1514140"/>
    <lineage>
        <taxon>Eukaryota</taxon>
        <taxon>Sar</taxon>
        <taxon>Stramenopiles</taxon>
        <taxon>Ochrophyta</taxon>
        <taxon>Bacillariophyta</taxon>
        <taxon>Mediophyceae</taxon>
        <taxon>Biddulphiophycidae</taxon>
        <taxon>Eupodiscales</taxon>
        <taxon>Parodontellaceae</taxon>
        <taxon>Trieres</taxon>
    </lineage>
</organism>
<name>A0A6U1TFT8_TRICV</name>
<dbReference type="EMBL" id="HBGO01005162">
    <property type="protein sequence ID" value="CAD9324553.1"/>
    <property type="molecule type" value="Transcribed_RNA"/>
</dbReference>
<feature type="chain" id="PRO_5036393813" description="Chalcone isomerase domain-containing protein" evidence="1">
    <location>
        <begin position="23"/>
        <end position="169"/>
    </location>
</feature>
<dbReference type="InterPro" id="IPR016088">
    <property type="entry name" value="Chalcone_isomerase_3-sand"/>
</dbReference>